<dbReference type="EnsemblPlants" id="OMERI08G07920.1">
    <property type="protein sequence ID" value="OMERI08G07920.1"/>
    <property type="gene ID" value="OMERI08G07920"/>
</dbReference>
<sequence length="233" mass="26504">MAGSQSSVHGENHDEPDAPVTWAEVLQMGNNILQAMERLLNARLPAASGGVVQPPLVDPEDELWMHIRLMMMPMTDSMVHPMVEVLEHKEEVLTGEDLAPVRTLAVVLSPMIITMRRNMRRHVHPHRGVVLGNGGHHRGHHDHDDLNNVARVKLSIPEFTGKDVLDAYLYWAEQCDQIFRVHNLSHRRRVNLGSVEFFGWNQHVVVDMNVIFSLFQHHIIVPALRARPSTPRE</sequence>
<proteinExistence type="predicted"/>
<accession>A0A0E0EJU5</accession>
<name>A0A0E0EJU5_9ORYZ</name>
<organism evidence="1">
    <name type="scientific">Oryza meridionalis</name>
    <dbReference type="NCBI Taxonomy" id="40149"/>
    <lineage>
        <taxon>Eukaryota</taxon>
        <taxon>Viridiplantae</taxon>
        <taxon>Streptophyta</taxon>
        <taxon>Embryophyta</taxon>
        <taxon>Tracheophyta</taxon>
        <taxon>Spermatophyta</taxon>
        <taxon>Magnoliopsida</taxon>
        <taxon>Liliopsida</taxon>
        <taxon>Poales</taxon>
        <taxon>Poaceae</taxon>
        <taxon>BOP clade</taxon>
        <taxon>Oryzoideae</taxon>
        <taxon>Oryzeae</taxon>
        <taxon>Oryzinae</taxon>
        <taxon>Oryza</taxon>
    </lineage>
</organism>
<reference evidence="1" key="2">
    <citation type="submission" date="2018-05" db="EMBL/GenBank/DDBJ databases">
        <title>OmerRS3 (Oryza meridionalis Reference Sequence Version 3).</title>
        <authorList>
            <person name="Zhang J."/>
            <person name="Kudrna D."/>
            <person name="Lee S."/>
            <person name="Talag J."/>
            <person name="Welchert J."/>
            <person name="Wing R.A."/>
        </authorList>
    </citation>
    <scope>NUCLEOTIDE SEQUENCE [LARGE SCALE GENOMIC DNA]</scope>
    <source>
        <strain evidence="1">cv. OR44</strain>
    </source>
</reference>
<protein>
    <submittedName>
        <fullName evidence="1">Uncharacterized protein</fullName>
    </submittedName>
</protein>
<reference evidence="1" key="1">
    <citation type="submission" date="2015-04" db="UniProtKB">
        <authorList>
            <consortium name="EnsemblPlants"/>
        </authorList>
    </citation>
    <scope>IDENTIFICATION</scope>
</reference>
<evidence type="ECO:0000313" key="1">
    <source>
        <dbReference type="EnsemblPlants" id="OMERI08G07920.1"/>
    </source>
</evidence>
<dbReference type="Proteomes" id="UP000008021">
    <property type="component" value="Chromosome 8"/>
</dbReference>
<keyword evidence="2" id="KW-1185">Reference proteome</keyword>
<dbReference type="HOGENOM" id="CLU_103951_0_0_1"/>
<dbReference type="Gramene" id="OMERI08G07920.1">
    <property type="protein sequence ID" value="OMERI08G07920.1"/>
    <property type="gene ID" value="OMERI08G07920"/>
</dbReference>
<dbReference type="AlphaFoldDB" id="A0A0E0EJU5"/>
<dbReference type="STRING" id="40149.A0A0E0EJU5"/>
<evidence type="ECO:0000313" key="2">
    <source>
        <dbReference type="Proteomes" id="UP000008021"/>
    </source>
</evidence>